<keyword evidence="3" id="KW-1185">Reference proteome</keyword>
<gene>
    <name evidence="2" type="ORF">AYY18_18505</name>
</gene>
<organism evidence="2 3">
    <name type="scientific">Morganella psychrotolerans</name>
    <dbReference type="NCBI Taxonomy" id="368603"/>
    <lineage>
        <taxon>Bacteria</taxon>
        <taxon>Pseudomonadati</taxon>
        <taxon>Pseudomonadota</taxon>
        <taxon>Gammaproteobacteria</taxon>
        <taxon>Enterobacterales</taxon>
        <taxon>Morganellaceae</taxon>
        <taxon>Morganella</taxon>
    </lineage>
</organism>
<proteinExistence type="predicted"/>
<dbReference type="RefSeq" id="WP_067401733.1">
    <property type="nucleotide sequence ID" value="NZ_LZEY01000014.1"/>
</dbReference>
<evidence type="ECO:0000256" key="1">
    <source>
        <dbReference type="SAM" id="MobiDB-lite"/>
    </source>
</evidence>
<comment type="caution">
    <text evidence="2">The sequence shown here is derived from an EMBL/GenBank/DDBJ whole genome shotgun (WGS) entry which is preliminary data.</text>
</comment>
<sequence length="59" mass="6644">MERKSVFLWADNDAGYVQAVIVSDDFPIFKKMGFVDSVDEVKKPKPPTKKADKHGDTTD</sequence>
<dbReference type="Proteomes" id="UP000092377">
    <property type="component" value="Unassembled WGS sequence"/>
</dbReference>
<dbReference type="AlphaFoldDB" id="A0A1B8HMA5"/>
<name>A0A1B8HMA5_9GAMM</name>
<evidence type="ECO:0000313" key="3">
    <source>
        <dbReference type="Proteomes" id="UP000092377"/>
    </source>
</evidence>
<evidence type="ECO:0000313" key="2">
    <source>
        <dbReference type="EMBL" id="OBU10454.1"/>
    </source>
</evidence>
<accession>A0A1B8HMA5</accession>
<feature type="region of interest" description="Disordered" evidence="1">
    <location>
        <begin position="39"/>
        <end position="59"/>
    </location>
</feature>
<dbReference type="EMBL" id="LZEY01000014">
    <property type="protein sequence ID" value="OBU10454.1"/>
    <property type="molecule type" value="Genomic_DNA"/>
</dbReference>
<protein>
    <submittedName>
        <fullName evidence="2">Uncharacterized protein</fullName>
    </submittedName>
</protein>
<reference evidence="3" key="1">
    <citation type="submission" date="2016-06" db="EMBL/GenBank/DDBJ databases">
        <authorList>
            <person name="Butler K."/>
        </authorList>
    </citation>
    <scope>NUCLEOTIDE SEQUENCE [LARGE SCALE GENOMIC DNA]</scope>
    <source>
        <strain evidence="3">GCSL-Mp20</strain>
    </source>
</reference>
<dbReference type="OrthoDB" id="6466824at2"/>